<dbReference type="SUPFAM" id="SSF53756">
    <property type="entry name" value="UDP-Glycosyltransferase/glycogen phosphorylase"/>
    <property type="match status" value="1"/>
</dbReference>
<accession>A0A246WRC5</accession>
<dbReference type="PANTHER" id="PTHR30160:SF15">
    <property type="entry name" value="GLYCOSYLTRANSFERASE HI_0523-RELATED"/>
    <property type="match status" value="1"/>
</dbReference>
<dbReference type="InterPro" id="IPR002201">
    <property type="entry name" value="Glyco_trans_9"/>
</dbReference>
<dbReference type="GO" id="GO:0008713">
    <property type="term" value="F:ADP-heptose-lipopolysaccharide heptosyltransferase activity"/>
    <property type="evidence" value="ECO:0007669"/>
    <property type="project" value="TreeGrafter"/>
</dbReference>
<comment type="caution">
    <text evidence="3">The sequence shown here is derived from an EMBL/GenBank/DDBJ whole genome shotgun (WGS) entry which is preliminary data.</text>
</comment>
<reference evidence="3 4" key="1">
    <citation type="submission" date="2017-06" db="EMBL/GenBank/DDBJ databases">
        <title>Herbaspirillum phytohormonus sp. nov., isolated from the root nodule of Robinia pseudoacacia in lead-zinc mine.</title>
        <authorList>
            <person name="Fan M."/>
            <person name="Lin Y."/>
        </authorList>
    </citation>
    <scope>NUCLEOTIDE SEQUENCE [LARGE SCALE GENOMIC DNA]</scope>
    <source>
        <strain evidence="3 4">HZ10</strain>
    </source>
</reference>
<evidence type="ECO:0000313" key="4">
    <source>
        <dbReference type="Proteomes" id="UP000197596"/>
    </source>
</evidence>
<evidence type="ECO:0000313" key="3">
    <source>
        <dbReference type="EMBL" id="OWY28935.1"/>
    </source>
</evidence>
<dbReference type="Proteomes" id="UP000197596">
    <property type="component" value="Unassembled WGS sequence"/>
</dbReference>
<dbReference type="Gene3D" id="3.40.50.2000">
    <property type="entry name" value="Glycogen Phosphorylase B"/>
    <property type="match status" value="1"/>
</dbReference>
<keyword evidence="1" id="KW-0328">Glycosyltransferase</keyword>
<sequence length="368" mass="42079">MAEQLIPSALLRKADKILFVAHLALGDFTYMQNCFRAFARAFPHIRMHLWVDEVRRTPDASQWEHLRKYALYDWVKACGMFDRIYDQTYSPQLYKQSIDEARAEHYPIVVSFAVLRRHLYAELARKLSPQGFIVAQKKRVRLLDIRKHLAYRKLDAFIPAYAATGQGQHISAIYAGWFESLFGMAIPESERFPYLDVSAQWQQRARADLRAQGVADDAPLVFLNAFSKSEERSWPLQRMVELAGRMRSLEKWRDAHFILNVVPEKLAQARSVIAADQSGKLQLFSAEENFFQLPAVLSLCSLIVSVETAVMHLANAVHVPVVALMRQTSPEWTPIDAANSTVLSVKTRKGWLTEISVDDVMEVLTRDA</sequence>
<dbReference type="Pfam" id="PF01075">
    <property type="entry name" value="Glyco_transf_9"/>
    <property type="match status" value="1"/>
</dbReference>
<gene>
    <name evidence="3" type="ORF">CEJ42_13295</name>
</gene>
<dbReference type="InterPro" id="IPR051199">
    <property type="entry name" value="LPS_LOS_Heptosyltrfase"/>
</dbReference>
<dbReference type="GO" id="GO:0005829">
    <property type="term" value="C:cytosol"/>
    <property type="evidence" value="ECO:0007669"/>
    <property type="project" value="TreeGrafter"/>
</dbReference>
<dbReference type="AlphaFoldDB" id="A0A246WRC5"/>
<dbReference type="EMBL" id="NJGU01000006">
    <property type="protein sequence ID" value="OWY28935.1"/>
    <property type="molecule type" value="Genomic_DNA"/>
</dbReference>
<evidence type="ECO:0000256" key="1">
    <source>
        <dbReference type="ARBA" id="ARBA00022676"/>
    </source>
</evidence>
<protein>
    <submittedName>
        <fullName evidence="3">Glycosyl transferase</fullName>
    </submittedName>
</protein>
<proteinExistence type="predicted"/>
<dbReference type="GO" id="GO:0009244">
    <property type="term" value="P:lipopolysaccharide core region biosynthetic process"/>
    <property type="evidence" value="ECO:0007669"/>
    <property type="project" value="TreeGrafter"/>
</dbReference>
<dbReference type="PANTHER" id="PTHR30160">
    <property type="entry name" value="TETRAACYLDISACCHARIDE 4'-KINASE-RELATED"/>
    <property type="match status" value="1"/>
</dbReference>
<evidence type="ECO:0000256" key="2">
    <source>
        <dbReference type="ARBA" id="ARBA00022679"/>
    </source>
</evidence>
<organism evidence="3 4">
    <name type="scientific">Herbaspirillum robiniae</name>
    <dbReference type="NCBI Taxonomy" id="2014887"/>
    <lineage>
        <taxon>Bacteria</taxon>
        <taxon>Pseudomonadati</taxon>
        <taxon>Pseudomonadota</taxon>
        <taxon>Betaproteobacteria</taxon>
        <taxon>Burkholderiales</taxon>
        <taxon>Oxalobacteraceae</taxon>
        <taxon>Herbaspirillum</taxon>
    </lineage>
</organism>
<keyword evidence="2 3" id="KW-0808">Transferase</keyword>
<name>A0A246WRC5_9BURK</name>
<dbReference type="RefSeq" id="WP_088751383.1">
    <property type="nucleotide sequence ID" value="NZ_NJGU01000006.1"/>
</dbReference>